<evidence type="ECO:0000256" key="1">
    <source>
        <dbReference type="SAM" id="MobiDB-lite"/>
    </source>
</evidence>
<feature type="region of interest" description="Disordered" evidence="1">
    <location>
        <begin position="1"/>
        <end position="67"/>
    </location>
</feature>
<evidence type="ECO:0000313" key="2">
    <source>
        <dbReference type="EMBL" id="EME62883.1"/>
    </source>
</evidence>
<evidence type="ECO:0000313" key="3">
    <source>
        <dbReference type="Proteomes" id="UP000011731"/>
    </source>
</evidence>
<comment type="caution">
    <text evidence="2">The sequence shown here is derived from an EMBL/GenBank/DDBJ whole genome shotgun (WGS) entry which is preliminary data.</text>
</comment>
<accession>M2ZPZ0</accession>
<reference evidence="2 3" key="1">
    <citation type="journal article" date="2013" name="Genome Announc.">
        <title>Draft Genome Sequence of Rhodococcus ruber Strain BKS 20-38.</title>
        <authorList>
            <person name="Bala M."/>
            <person name="Kumar S."/>
            <person name="Raghava G.P."/>
            <person name="Mayilraj S."/>
        </authorList>
    </citation>
    <scope>NUCLEOTIDE SEQUENCE [LARGE SCALE GENOMIC DNA]</scope>
    <source>
        <strain evidence="2 3">BKS 20-38</strain>
    </source>
</reference>
<protein>
    <submittedName>
        <fullName evidence="2">Uncharacterized protein</fullName>
    </submittedName>
</protein>
<dbReference type="EMBL" id="AOEX01000049">
    <property type="protein sequence ID" value="EME62883.1"/>
    <property type="molecule type" value="Genomic_DNA"/>
</dbReference>
<sequence length="121" mass="12100">MTARRETGRTAPTVNAVTTDPAPRAGIGPRTTIAAPTIAAPVSAGTTGPGTIGAQARPAPVTDPSVGTAAPRVAAAAKAVSAQAGVAKVLLLRVATLVRTSRIFPKTSKRPNWIRPSAGIC</sequence>
<organism evidence="2 3">
    <name type="scientific">Rhodococcus ruber BKS 20-38</name>
    <dbReference type="NCBI Taxonomy" id="1278076"/>
    <lineage>
        <taxon>Bacteria</taxon>
        <taxon>Bacillati</taxon>
        <taxon>Actinomycetota</taxon>
        <taxon>Actinomycetes</taxon>
        <taxon>Mycobacteriales</taxon>
        <taxon>Nocardiaceae</taxon>
        <taxon>Rhodococcus</taxon>
    </lineage>
</organism>
<keyword evidence="3" id="KW-1185">Reference proteome</keyword>
<proteinExistence type="predicted"/>
<gene>
    <name evidence="2" type="ORF">G352_16135</name>
</gene>
<name>M2ZPZ0_9NOCA</name>
<feature type="compositionally biased region" description="Low complexity" evidence="1">
    <location>
        <begin position="27"/>
        <end position="41"/>
    </location>
</feature>
<dbReference type="Proteomes" id="UP000011731">
    <property type="component" value="Unassembled WGS sequence"/>
</dbReference>
<dbReference type="AlphaFoldDB" id="M2ZPZ0"/>